<protein>
    <submittedName>
        <fullName evidence="1">Uncharacterized protein</fullName>
    </submittedName>
</protein>
<gene>
    <name evidence="1" type="ORF">T235_09945</name>
</gene>
<evidence type="ECO:0000313" key="1">
    <source>
        <dbReference type="EMBL" id="ETK12335.1"/>
    </source>
</evidence>
<accession>W2CYU4</accession>
<reference evidence="1 2" key="1">
    <citation type="submission" date="2013-11" db="EMBL/GenBank/DDBJ databases">
        <title>Single cell genomics of uncultured Tannerella BU063 (oral taxon 286).</title>
        <authorList>
            <person name="Beall C.J."/>
            <person name="Campbell A.G."/>
            <person name="Griffen A.L."/>
            <person name="Podar M."/>
            <person name="Leys E.J."/>
        </authorList>
    </citation>
    <scope>NUCLEOTIDE SEQUENCE [LARGE SCALE GENOMIC DNA]</scope>
    <source>
        <strain evidence="1">Cell 8/11</strain>
    </source>
</reference>
<comment type="caution">
    <text evidence="1">The sequence shown here is derived from an EMBL/GenBank/DDBJ whole genome shotgun (WGS) entry which is preliminary data.</text>
</comment>
<dbReference type="AlphaFoldDB" id="W2CYU4"/>
<proteinExistence type="predicted"/>
<evidence type="ECO:0000313" key="2">
    <source>
        <dbReference type="Proteomes" id="UP000034980"/>
    </source>
</evidence>
<dbReference type="Proteomes" id="UP000034980">
    <property type="component" value="Unassembled WGS sequence"/>
</dbReference>
<sequence>MRTLLRKKLPSKAHRFALLFPSEQALHLETVLLLLQQ</sequence>
<organism evidence="1 2">
    <name type="scientific">Tannerella sp. oral taxon BU063 isolate Cell 8/11</name>
    <dbReference type="NCBI Taxonomy" id="1411915"/>
    <lineage>
        <taxon>Bacteria</taxon>
        <taxon>Pseudomonadati</taxon>
        <taxon>Bacteroidota</taxon>
        <taxon>Bacteroidia</taxon>
        <taxon>Bacteroidales</taxon>
        <taxon>Tannerellaceae</taxon>
        <taxon>Tannerella</taxon>
    </lineage>
</organism>
<dbReference type="EMBL" id="AYYF01001171">
    <property type="protein sequence ID" value="ETK12335.1"/>
    <property type="molecule type" value="Genomic_DNA"/>
</dbReference>
<name>W2CYU4_9BACT</name>